<feature type="transmembrane region" description="Helical" evidence="6">
    <location>
        <begin position="280"/>
        <end position="300"/>
    </location>
</feature>
<keyword evidence="9" id="KW-1185">Reference proteome</keyword>
<evidence type="ECO:0000256" key="5">
    <source>
        <dbReference type="SAM" id="MobiDB-lite"/>
    </source>
</evidence>
<dbReference type="KEGG" id="vde:111250282"/>
<keyword evidence="2 6" id="KW-0812">Transmembrane</keyword>
<evidence type="ECO:0000313" key="8">
    <source>
        <dbReference type="EnsemblMetazoa" id="XP_022660999"/>
    </source>
</evidence>
<feature type="transmembrane region" description="Helical" evidence="6">
    <location>
        <begin position="358"/>
        <end position="378"/>
    </location>
</feature>
<dbReference type="NCBIfam" id="TIGR00815">
    <property type="entry name" value="sulP"/>
    <property type="match status" value="1"/>
</dbReference>
<name>A0A7M7K696_VARDE</name>
<dbReference type="InterPro" id="IPR011547">
    <property type="entry name" value="SLC26A/SulP_dom"/>
</dbReference>
<dbReference type="InterPro" id="IPR002645">
    <property type="entry name" value="STAS_dom"/>
</dbReference>
<dbReference type="SUPFAM" id="SSF52091">
    <property type="entry name" value="SpoIIaa-like"/>
    <property type="match status" value="1"/>
</dbReference>
<organism evidence="8 9">
    <name type="scientific">Varroa destructor</name>
    <name type="common">Honeybee mite</name>
    <dbReference type="NCBI Taxonomy" id="109461"/>
    <lineage>
        <taxon>Eukaryota</taxon>
        <taxon>Metazoa</taxon>
        <taxon>Ecdysozoa</taxon>
        <taxon>Arthropoda</taxon>
        <taxon>Chelicerata</taxon>
        <taxon>Arachnida</taxon>
        <taxon>Acari</taxon>
        <taxon>Parasitiformes</taxon>
        <taxon>Mesostigmata</taxon>
        <taxon>Gamasina</taxon>
        <taxon>Dermanyssoidea</taxon>
        <taxon>Varroidae</taxon>
        <taxon>Varroa</taxon>
    </lineage>
</organism>
<dbReference type="PANTHER" id="PTHR11814">
    <property type="entry name" value="SULFATE TRANSPORTER"/>
    <property type="match status" value="1"/>
</dbReference>
<feature type="transmembrane region" description="Helical" evidence="6">
    <location>
        <begin position="169"/>
        <end position="185"/>
    </location>
</feature>
<comment type="subcellular location">
    <subcellularLocation>
        <location evidence="1">Membrane</location>
        <topology evidence="1">Multi-pass membrane protein</topology>
    </subcellularLocation>
</comment>
<dbReference type="CDD" id="cd07042">
    <property type="entry name" value="STAS_SulP_like_sulfate_transporter"/>
    <property type="match status" value="1"/>
</dbReference>
<dbReference type="RefSeq" id="XP_022660999.1">
    <property type="nucleotide sequence ID" value="XM_022805264.1"/>
</dbReference>
<reference evidence="8" key="1">
    <citation type="submission" date="2021-01" db="UniProtKB">
        <authorList>
            <consortium name="EnsemblMetazoa"/>
        </authorList>
    </citation>
    <scope>IDENTIFICATION</scope>
</reference>
<feature type="transmembrane region" description="Helical" evidence="6">
    <location>
        <begin position="438"/>
        <end position="471"/>
    </location>
</feature>
<dbReference type="InParanoid" id="A0A7M7K696"/>
<evidence type="ECO:0000259" key="7">
    <source>
        <dbReference type="PROSITE" id="PS50801"/>
    </source>
</evidence>
<feature type="transmembrane region" description="Helical" evidence="6">
    <location>
        <begin position="398"/>
        <end position="418"/>
    </location>
</feature>
<dbReference type="GO" id="GO:0016020">
    <property type="term" value="C:membrane"/>
    <property type="evidence" value="ECO:0007669"/>
    <property type="project" value="UniProtKB-SubCell"/>
</dbReference>
<feature type="transmembrane region" description="Helical" evidence="6">
    <location>
        <begin position="205"/>
        <end position="227"/>
    </location>
</feature>
<evidence type="ECO:0000256" key="2">
    <source>
        <dbReference type="ARBA" id="ARBA00022692"/>
    </source>
</evidence>
<protein>
    <recommendedName>
        <fullName evidence="7">STAS domain-containing protein</fullName>
    </recommendedName>
</protein>
<dbReference type="Pfam" id="PF00916">
    <property type="entry name" value="Sulfate_transp"/>
    <property type="match status" value="1"/>
</dbReference>
<dbReference type="GO" id="GO:0055085">
    <property type="term" value="P:transmembrane transport"/>
    <property type="evidence" value="ECO:0007669"/>
    <property type="project" value="InterPro"/>
</dbReference>
<dbReference type="Gene3D" id="3.30.750.24">
    <property type="entry name" value="STAS domain"/>
    <property type="match status" value="1"/>
</dbReference>
<dbReference type="GeneID" id="111250282"/>
<keyword evidence="3 6" id="KW-1133">Transmembrane helix</keyword>
<dbReference type="PROSITE" id="PS50801">
    <property type="entry name" value="STAS"/>
    <property type="match status" value="1"/>
</dbReference>
<dbReference type="EnsemblMetazoa" id="XM_022805264">
    <property type="protein sequence ID" value="XP_022660999"/>
    <property type="gene ID" value="LOC111250282"/>
</dbReference>
<feature type="domain" description="STAS" evidence="7">
    <location>
        <begin position="548"/>
        <end position="685"/>
    </location>
</feature>
<dbReference type="Pfam" id="PF01740">
    <property type="entry name" value="STAS"/>
    <property type="match status" value="1"/>
</dbReference>
<dbReference type="OMA" id="YIACCSA"/>
<dbReference type="Proteomes" id="UP000594260">
    <property type="component" value="Unplaced"/>
</dbReference>
<dbReference type="AlphaFoldDB" id="A0A7M7K696"/>
<dbReference type="InterPro" id="IPR001902">
    <property type="entry name" value="SLC26A/SulP_fam"/>
</dbReference>
<evidence type="ECO:0000256" key="4">
    <source>
        <dbReference type="ARBA" id="ARBA00023136"/>
    </source>
</evidence>
<evidence type="ECO:0000256" key="1">
    <source>
        <dbReference type="ARBA" id="ARBA00004141"/>
    </source>
</evidence>
<sequence length="752" mass="84006">MWLRKLAHRITHPRNGEGKCNHNGGDETDRRHNFIQRDIKKLCKCSSVSMGTPTRRSAFNQPHFDICSHAIKEKSSKADIVKKYAKQKFSLKKLKSSLLTFFPISNWIRNYNLRTDLVPDIICGLTVAIFHVPQTLGYALIVGVPAINGLYTAMYPMLMYAIFGTSRHNSIGALAVICIISSKVVQTSRSSFSDISPIDVARTLAFFAGIFQLLFGCLHMGSLSVFLSDQFVSGFTAGVSVHIGSSQLHGLGFNVSKHTGAFPLIRTYTDLFKNLGDTHWQTLVFSVIIILIILAVKILIDPYLLKKFHMPLPIEMIVLVLSVILSNTMDLKQHGFDVVKTIPNSVQKPTIPVLRIELINFILVDAVLVAIVSFTIGVSLGRIWARERGYEIQPNQEFFALGISNFCGSLCGCFPVGASVPRSSLQFLAAGRTQLASFINSGVILFVILVMGKFLEGLPVATLSAIIIVSLKKIFMQVRDFKSFWNLSIIDGHVWLVSFFATVILDTVYGLLIGILFSLGTLVYKVQRPKTFLLGEIANSEYYVPIKFCANAREIPGVKIFQYGGPLHFANAEFFRTELIRKCGTEYGILYNQARTMQLPHPIGRQISQKQTRYIILDFSRVTFVDGSSALLLKQIIDSMKSRRITIFIASCSPYIFSVLKKAELSEVILDTDFYPTVHDAVMNTHVSYTRSSGQPNRHRRFLTSDRMALSNEAFGPDSLHTDDHAHESEEDEHNLSPNSDRAKAAVRVITD</sequence>
<evidence type="ECO:0000256" key="3">
    <source>
        <dbReference type="ARBA" id="ARBA00022989"/>
    </source>
</evidence>
<keyword evidence="4 6" id="KW-0472">Membrane</keyword>
<accession>A0A7M7K696</accession>
<proteinExistence type="predicted"/>
<evidence type="ECO:0000313" key="9">
    <source>
        <dbReference type="Proteomes" id="UP000594260"/>
    </source>
</evidence>
<feature type="region of interest" description="Disordered" evidence="5">
    <location>
        <begin position="714"/>
        <end position="745"/>
    </location>
</feature>
<evidence type="ECO:0000256" key="6">
    <source>
        <dbReference type="SAM" id="Phobius"/>
    </source>
</evidence>
<dbReference type="InterPro" id="IPR036513">
    <property type="entry name" value="STAS_dom_sf"/>
</dbReference>
<dbReference type="OrthoDB" id="10056540at2759"/>